<dbReference type="AlphaFoldDB" id="B3PG90"/>
<protein>
    <submittedName>
        <fullName evidence="1">Uncharacterized protein</fullName>
    </submittedName>
</protein>
<organism evidence="1 2">
    <name type="scientific">Cellvibrio japonicus (strain Ueda107)</name>
    <name type="common">Pseudomonas fluorescens subsp. cellulosa</name>
    <dbReference type="NCBI Taxonomy" id="498211"/>
    <lineage>
        <taxon>Bacteria</taxon>
        <taxon>Pseudomonadati</taxon>
        <taxon>Pseudomonadota</taxon>
        <taxon>Gammaproteobacteria</taxon>
        <taxon>Cellvibrionales</taxon>
        <taxon>Cellvibrionaceae</taxon>
        <taxon>Cellvibrio</taxon>
    </lineage>
</organism>
<dbReference type="EMBL" id="CP000934">
    <property type="protein sequence ID" value="ACE83305.1"/>
    <property type="molecule type" value="Genomic_DNA"/>
</dbReference>
<evidence type="ECO:0000313" key="2">
    <source>
        <dbReference type="Proteomes" id="UP000001036"/>
    </source>
</evidence>
<dbReference type="KEGG" id="cja:CJA_0145"/>
<sequence length="68" mass="7851">MLKNFEMNDDVFNTIKVQFLALRLMAKSTKRKTRSVNDKSAYWMLTPAGEAAMVTLRAIRKLQLTQES</sequence>
<evidence type="ECO:0000313" key="1">
    <source>
        <dbReference type="EMBL" id="ACE83305.1"/>
    </source>
</evidence>
<gene>
    <name evidence="1" type="ordered locus">CJA_0145</name>
</gene>
<name>B3PG90_CELJU</name>
<keyword evidence="2" id="KW-1185">Reference proteome</keyword>
<dbReference type="Proteomes" id="UP000001036">
    <property type="component" value="Chromosome"/>
</dbReference>
<accession>B3PG90</accession>
<dbReference type="HOGENOM" id="CLU_2786286_0_0_6"/>
<reference evidence="1 2" key="1">
    <citation type="journal article" date="2008" name="J. Bacteriol.">
        <title>Insights into plant cell wall degradation from the genome sequence of the soil bacterium Cellvibrio japonicus.</title>
        <authorList>
            <person name="Deboy R.T."/>
            <person name="Mongodin E.F."/>
            <person name="Fouts D.E."/>
            <person name="Tailford L.E."/>
            <person name="Khouri H."/>
            <person name="Emerson J.B."/>
            <person name="Mohamoud Y."/>
            <person name="Watkins K."/>
            <person name="Henrissat B."/>
            <person name="Gilbert H.J."/>
            <person name="Nelson K.E."/>
        </authorList>
    </citation>
    <scope>NUCLEOTIDE SEQUENCE [LARGE SCALE GENOMIC DNA]</scope>
    <source>
        <strain evidence="1 2">Ueda107</strain>
    </source>
</reference>
<proteinExistence type="predicted"/>